<evidence type="ECO:0000313" key="1">
    <source>
        <dbReference type="EMBL" id="OLN27464.1"/>
    </source>
</evidence>
<organism evidence="1 2">
    <name type="scientific">Desulfosporosinus metallidurans</name>
    <dbReference type="NCBI Taxonomy" id="1888891"/>
    <lineage>
        <taxon>Bacteria</taxon>
        <taxon>Bacillati</taxon>
        <taxon>Bacillota</taxon>
        <taxon>Clostridia</taxon>
        <taxon>Eubacteriales</taxon>
        <taxon>Desulfitobacteriaceae</taxon>
        <taxon>Desulfosporosinus</taxon>
    </lineage>
</organism>
<keyword evidence="2" id="KW-1185">Reference proteome</keyword>
<comment type="caution">
    <text evidence="1">The sequence shown here is derived from an EMBL/GenBank/DDBJ whole genome shotgun (WGS) entry which is preliminary data.</text>
</comment>
<accession>A0A1Q8QJF1</accession>
<evidence type="ECO:0000313" key="2">
    <source>
        <dbReference type="Proteomes" id="UP000186102"/>
    </source>
</evidence>
<dbReference type="RefSeq" id="WP_075366874.1">
    <property type="nucleotide sequence ID" value="NZ_MLBF01000057.1"/>
</dbReference>
<dbReference type="OrthoDB" id="9801392at2"/>
<proteinExistence type="predicted"/>
<protein>
    <submittedName>
        <fullName evidence="1">Uncharacterized protein</fullName>
    </submittedName>
</protein>
<dbReference type="EMBL" id="MLBF01000057">
    <property type="protein sequence ID" value="OLN27464.1"/>
    <property type="molecule type" value="Genomic_DNA"/>
</dbReference>
<reference evidence="1 2" key="1">
    <citation type="submission" date="2016-09" db="EMBL/GenBank/DDBJ databases">
        <title>Complete genome of Desulfosporosinus sp. OL.</title>
        <authorList>
            <person name="Mardanov A."/>
            <person name="Beletsky A."/>
            <person name="Panova A."/>
            <person name="Karnachuk O."/>
            <person name="Ravin N."/>
        </authorList>
    </citation>
    <scope>NUCLEOTIDE SEQUENCE [LARGE SCALE GENOMIC DNA]</scope>
    <source>
        <strain evidence="1 2">OL</strain>
    </source>
</reference>
<dbReference type="Proteomes" id="UP000186102">
    <property type="component" value="Unassembled WGS sequence"/>
</dbReference>
<name>A0A1Q8QJF1_9FIRM</name>
<gene>
    <name evidence="1" type="ORF">DSOL_4541</name>
</gene>
<dbReference type="AlphaFoldDB" id="A0A1Q8QJF1"/>
<dbReference type="STRING" id="1888891.DSOL_4541"/>
<sequence>MFEISLTYPSPLLQDFLRFMDYLKEEDTVLSPKNQYMPREQLWGLNQLMSFKTENANPKLDQGSYSLLHMFYHLALAGNLAVMMPGKGVEFHLKVTDRYEEYLKLTMCEQYFFLLETLWIDADWEALQKATYGRIPNVRLISSVWQELARVTAGKTLNVKDSKRKKGRENNDKTPMRRGLIVISMS</sequence>